<dbReference type="Gene3D" id="1.20.120.580">
    <property type="entry name" value="bsu32300-like"/>
    <property type="match status" value="1"/>
</dbReference>
<accession>A0ABS9E0V2</accession>
<organism evidence="7 8">
    <name type="scientific">Acidiphilium iwatense</name>
    <dbReference type="NCBI Taxonomy" id="768198"/>
    <lineage>
        <taxon>Bacteria</taxon>
        <taxon>Pseudomonadati</taxon>
        <taxon>Pseudomonadota</taxon>
        <taxon>Alphaproteobacteria</taxon>
        <taxon>Acetobacterales</taxon>
        <taxon>Acidocellaceae</taxon>
        <taxon>Acidiphilium</taxon>
    </lineage>
</organism>
<dbReference type="RefSeq" id="WP_235705845.1">
    <property type="nucleotide sequence ID" value="NZ_JAKGBZ010000060.1"/>
</dbReference>
<keyword evidence="1" id="KW-0597">Phosphoprotein</keyword>
<comment type="caution">
    <text evidence="7">The sequence shown here is derived from an EMBL/GenBank/DDBJ whole genome shotgun (WGS) entry which is preliminary data.</text>
</comment>
<dbReference type="Pfam" id="PF01934">
    <property type="entry name" value="HepT-like"/>
    <property type="match status" value="1"/>
</dbReference>
<keyword evidence="4" id="KW-0547">Nucleotide-binding</keyword>
<reference evidence="7 8" key="1">
    <citation type="submission" date="2022-01" db="EMBL/GenBank/DDBJ databases">
        <authorList>
            <person name="Won M."/>
            <person name="Kim S.-J."/>
            <person name="Kwon S.-W."/>
        </authorList>
    </citation>
    <scope>NUCLEOTIDE SEQUENCE [LARGE SCALE GENOMIC DNA]</scope>
    <source>
        <strain evidence="7 8">KCTC 23505</strain>
    </source>
</reference>
<keyword evidence="5" id="KW-0378">Hydrolase</keyword>
<keyword evidence="2" id="KW-1277">Toxin-antitoxin system</keyword>
<dbReference type="PANTHER" id="PTHR34139">
    <property type="entry name" value="UPF0331 PROTEIN MJ0127"/>
    <property type="match status" value="1"/>
</dbReference>
<keyword evidence="3" id="KW-0540">Nuclease</keyword>
<evidence type="ECO:0000256" key="5">
    <source>
        <dbReference type="ARBA" id="ARBA00022801"/>
    </source>
</evidence>
<proteinExistence type="inferred from homology"/>
<dbReference type="InterPro" id="IPR051813">
    <property type="entry name" value="HepT_RNase_toxin"/>
</dbReference>
<name>A0ABS9E0V2_9PROT</name>
<comment type="similarity">
    <text evidence="6">Belongs to the HepT RNase toxin family.</text>
</comment>
<evidence type="ECO:0000256" key="4">
    <source>
        <dbReference type="ARBA" id="ARBA00022741"/>
    </source>
</evidence>
<evidence type="ECO:0000256" key="6">
    <source>
        <dbReference type="ARBA" id="ARBA00024207"/>
    </source>
</evidence>
<evidence type="ECO:0000256" key="2">
    <source>
        <dbReference type="ARBA" id="ARBA00022649"/>
    </source>
</evidence>
<evidence type="ECO:0000256" key="1">
    <source>
        <dbReference type="ARBA" id="ARBA00022553"/>
    </source>
</evidence>
<gene>
    <name evidence="7" type="ORF">L2A60_18015</name>
</gene>
<dbReference type="InterPro" id="IPR008201">
    <property type="entry name" value="HepT-like"/>
</dbReference>
<evidence type="ECO:0000313" key="7">
    <source>
        <dbReference type="EMBL" id="MCF3948564.1"/>
    </source>
</evidence>
<evidence type="ECO:0000256" key="3">
    <source>
        <dbReference type="ARBA" id="ARBA00022722"/>
    </source>
</evidence>
<dbReference type="InterPro" id="IPR037038">
    <property type="entry name" value="HepT-like_sf"/>
</dbReference>
<protein>
    <submittedName>
        <fullName evidence="7">DUF86 domain-containing protein</fullName>
    </submittedName>
</protein>
<keyword evidence="8" id="KW-1185">Reference proteome</keyword>
<dbReference type="Proteomes" id="UP001521209">
    <property type="component" value="Unassembled WGS sequence"/>
</dbReference>
<sequence length="119" mass="13360">MERDPRSFLWDVRESADAILRFIAGRSFDDYLADDMLNAAVERHFEIIGEALNRLAKTAPAIAARVPDLANAVAFRNLLIHGYATVDQGIVWRTTQEDLPRLRQAIEDLLAELGNRSAP</sequence>
<evidence type="ECO:0000313" key="8">
    <source>
        <dbReference type="Proteomes" id="UP001521209"/>
    </source>
</evidence>
<dbReference type="EMBL" id="JAKGBZ010000060">
    <property type="protein sequence ID" value="MCF3948564.1"/>
    <property type="molecule type" value="Genomic_DNA"/>
</dbReference>
<dbReference type="PANTHER" id="PTHR34139:SF1">
    <property type="entry name" value="RNASE MJ1380-RELATED"/>
    <property type="match status" value="1"/>
</dbReference>